<dbReference type="RefSeq" id="WP_400355461.1">
    <property type="nucleotide sequence ID" value="NZ_JBIXLA010000008.1"/>
</dbReference>
<evidence type="ECO:0000313" key="2">
    <source>
        <dbReference type="EMBL" id="MFJ5514598.1"/>
    </source>
</evidence>
<dbReference type="PANTHER" id="PTHR10953">
    <property type="entry name" value="UBIQUITIN-ACTIVATING ENZYME E1"/>
    <property type="match status" value="1"/>
</dbReference>
<dbReference type="SUPFAM" id="SSF69572">
    <property type="entry name" value="Activating enzymes of the ubiquitin-like proteins"/>
    <property type="match status" value="1"/>
</dbReference>
<dbReference type="InterPro" id="IPR000594">
    <property type="entry name" value="ThiF_NAD_FAD-bd"/>
</dbReference>
<protein>
    <submittedName>
        <fullName evidence="2">HesA/MoeB/ThiF family protein</fullName>
    </submittedName>
</protein>
<feature type="domain" description="THIF-type NAD/FAD binding fold" evidence="1">
    <location>
        <begin position="123"/>
        <end position="358"/>
    </location>
</feature>
<sequence length="365" mass="41539">MDAKSVMGNFRLRQSVGIVVQDDMVEFFKSNTRESVKIKIKFPNLISLLQMFDGKTSLKSIVDKFPGLNFEQLDNIATFLNINNVMIRQDCSYPDEITNNKYRLINTFEDYCHTTSEVLSCINRIKSSKVMIVGVGAVGSNVATYLAHCDVGTLLFVDHDNVDVSNLHRQYFFENDVGRKKSEALCEHLKNISPNINVETISDMIDDDFFQRNELPLDIDLIINCADEPNVDYTSKIISSYCMLHRIPHIVGGGYNLHQTLIGQTIVPYETSCFNCFNRYLNKINSKDLANVKKLHRTKRKLGSYSPLSGMAASLASLDAIKLLTEKKEYLQQASKRVEFNLRTLSFNVKDVPRDPLCEWCGDKK</sequence>
<dbReference type="Pfam" id="PF00899">
    <property type="entry name" value="ThiF"/>
    <property type="match status" value="1"/>
</dbReference>
<name>A0ABW8GZN3_9GAMM</name>
<accession>A0ABW8GZN3</accession>
<proteinExistence type="predicted"/>
<evidence type="ECO:0000313" key="3">
    <source>
        <dbReference type="Proteomes" id="UP001617702"/>
    </source>
</evidence>
<comment type="caution">
    <text evidence="2">The sequence shown here is derived from an EMBL/GenBank/DDBJ whole genome shotgun (WGS) entry which is preliminary data.</text>
</comment>
<organism evidence="2 3">
    <name type="scientific">Pectobacterium jejuense</name>
    <dbReference type="NCBI Taxonomy" id="2974022"/>
    <lineage>
        <taxon>Bacteria</taxon>
        <taxon>Pseudomonadati</taxon>
        <taxon>Pseudomonadota</taxon>
        <taxon>Gammaproteobacteria</taxon>
        <taxon>Enterobacterales</taxon>
        <taxon>Pectobacteriaceae</taxon>
        <taxon>Pectobacterium</taxon>
    </lineage>
</organism>
<evidence type="ECO:0000259" key="1">
    <source>
        <dbReference type="Pfam" id="PF00899"/>
    </source>
</evidence>
<dbReference type="PANTHER" id="PTHR10953:SF102">
    <property type="entry name" value="ADENYLYLTRANSFERASE AND SULFURTRANSFERASE MOCS3"/>
    <property type="match status" value="1"/>
</dbReference>
<dbReference type="Proteomes" id="UP001617702">
    <property type="component" value="Unassembled WGS sequence"/>
</dbReference>
<gene>
    <name evidence="2" type="ORF">ACIPUH_17580</name>
</gene>
<dbReference type="InterPro" id="IPR045886">
    <property type="entry name" value="ThiF/MoeB/HesA"/>
</dbReference>
<dbReference type="EMBL" id="JBIXLB010000009">
    <property type="protein sequence ID" value="MFJ5514598.1"/>
    <property type="molecule type" value="Genomic_DNA"/>
</dbReference>
<dbReference type="Gene3D" id="3.40.50.720">
    <property type="entry name" value="NAD(P)-binding Rossmann-like Domain"/>
    <property type="match status" value="1"/>
</dbReference>
<reference evidence="2 3" key="1">
    <citation type="submission" date="2024-10" db="EMBL/GenBank/DDBJ databases">
        <authorList>
            <person name="Lu C.-H."/>
        </authorList>
    </citation>
    <scope>NUCLEOTIDE SEQUENCE [LARGE SCALE GENOMIC DNA]</scope>
    <source>
        <strain evidence="2 3">22LXZD03-01</strain>
    </source>
</reference>
<keyword evidence="3" id="KW-1185">Reference proteome</keyword>
<dbReference type="InterPro" id="IPR035985">
    <property type="entry name" value="Ubiquitin-activating_enz"/>
</dbReference>